<keyword evidence="4" id="KW-1003">Cell membrane</keyword>
<comment type="subcellular location">
    <subcellularLocation>
        <location evidence="1">Cell junction</location>
        <location evidence="1">Gap junction</location>
    </subcellularLocation>
    <subcellularLocation>
        <location evidence="2 12">Cell membrane</location>
        <topology evidence="2 12">Multi-pass membrane protein</topology>
    </subcellularLocation>
</comment>
<dbReference type="GeneID" id="115874274"/>
<sequence>MQEILKHLSSLVKGFDDHTDNNVFKLHYKFSVILLIVFSILLSSKQYFGDPIVCETAKDKELIKVYCWITGTFIQKKNIDAAAQYESLYGLGNTVYSRSETFTLFYYQWICFLFCFQALLFYLPRYFWTTWEGDRLGQLPKDLRDTLVPDNWIATGQKLCSYVCDAGNHDIMAFRFAFCELLNLCNLILQIMIMDWYLNGKFASYGYHVATKPYPHPMNEAFPKRTKCLYTNYGSSGSTQVMDALCVLPLNILNEKFFLILWYWMIILFFVTLIALIYRAMFMVWERFRIYLLMAQVRNLNRNKAVYITKHLTHGQFFLLYNLGKKLNPIVYKDLLLLIFEKMSEKYKFDI</sequence>
<comment type="function">
    <text evidence="12">Structural component of the gap junctions.</text>
</comment>
<dbReference type="GO" id="GO:0034220">
    <property type="term" value="P:monoatomic ion transmembrane transport"/>
    <property type="evidence" value="ECO:0007669"/>
    <property type="project" value="UniProtKB-KW"/>
</dbReference>
<keyword evidence="5 12" id="KW-0812">Transmembrane</keyword>
<keyword evidence="10 12" id="KW-0472">Membrane</keyword>
<evidence type="ECO:0000256" key="11">
    <source>
        <dbReference type="ARBA" id="ARBA00023303"/>
    </source>
</evidence>
<dbReference type="Pfam" id="PF00876">
    <property type="entry name" value="Innexin"/>
    <property type="match status" value="1"/>
</dbReference>
<dbReference type="GO" id="GO:0005921">
    <property type="term" value="C:gap junction"/>
    <property type="evidence" value="ECO:0007669"/>
    <property type="project" value="UniProtKB-SubCell"/>
</dbReference>
<keyword evidence="6" id="KW-0303">Gap junction</keyword>
<keyword evidence="8 12" id="KW-1133">Transmembrane helix</keyword>
<dbReference type="KEGG" id="soy:115874274"/>
<keyword evidence="7" id="KW-0965">Cell junction</keyword>
<feature type="transmembrane region" description="Helical" evidence="12">
    <location>
        <begin position="104"/>
        <end position="123"/>
    </location>
</feature>
<dbReference type="RefSeq" id="XP_030745236.1">
    <property type="nucleotide sequence ID" value="XM_030889376.1"/>
</dbReference>
<evidence type="ECO:0000256" key="10">
    <source>
        <dbReference type="ARBA" id="ARBA00023136"/>
    </source>
</evidence>
<evidence type="ECO:0000256" key="8">
    <source>
        <dbReference type="ARBA" id="ARBA00022989"/>
    </source>
</evidence>
<keyword evidence="13" id="KW-1185">Reference proteome</keyword>
<dbReference type="PANTHER" id="PTHR11893:SF41">
    <property type="entry name" value="INNEXIN INX2"/>
    <property type="match status" value="1"/>
</dbReference>
<evidence type="ECO:0000256" key="9">
    <source>
        <dbReference type="ARBA" id="ARBA00023065"/>
    </source>
</evidence>
<dbReference type="PROSITE" id="PS51013">
    <property type="entry name" value="PANNEXIN"/>
    <property type="match status" value="1"/>
</dbReference>
<dbReference type="GO" id="GO:0007602">
    <property type="term" value="P:phototransduction"/>
    <property type="evidence" value="ECO:0007669"/>
    <property type="project" value="TreeGrafter"/>
</dbReference>
<evidence type="ECO:0000256" key="2">
    <source>
        <dbReference type="ARBA" id="ARBA00004651"/>
    </source>
</evidence>
<accession>A0A6J2X1Z6</accession>
<gene>
    <name evidence="14" type="primary">LOC115874274</name>
    <name evidence="12" type="synonym">inx</name>
</gene>
<evidence type="ECO:0000256" key="7">
    <source>
        <dbReference type="ARBA" id="ARBA00022949"/>
    </source>
</evidence>
<dbReference type="PRINTS" id="PR01262">
    <property type="entry name" value="INNEXIN"/>
</dbReference>
<evidence type="ECO:0000256" key="3">
    <source>
        <dbReference type="ARBA" id="ARBA00022448"/>
    </source>
</evidence>
<evidence type="ECO:0000256" key="12">
    <source>
        <dbReference type="RuleBase" id="RU010713"/>
    </source>
</evidence>
<feature type="transmembrane region" description="Helical" evidence="12">
    <location>
        <begin position="257"/>
        <end position="278"/>
    </location>
</feature>
<dbReference type="OrthoDB" id="5867527at2759"/>
<evidence type="ECO:0000256" key="1">
    <source>
        <dbReference type="ARBA" id="ARBA00004610"/>
    </source>
</evidence>
<dbReference type="AlphaFoldDB" id="A0A6J2X1Z6"/>
<comment type="similarity">
    <text evidence="12">Belongs to the pannexin family.</text>
</comment>
<reference evidence="14" key="1">
    <citation type="submission" date="2025-08" db="UniProtKB">
        <authorList>
            <consortium name="RefSeq"/>
        </authorList>
    </citation>
    <scope>IDENTIFICATION</scope>
    <source>
        <tissue evidence="14">Gonads</tissue>
    </source>
</reference>
<dbReference type="GO" id="GO:0005243">
    <property type="term" value="F:gap junction channel activity"/>
    <property type="evidence" value="ECO:0007669"/>
    <property type="project" value="TreeGrafter"/>
</dbReference>
<name>A0A6J2X1Z6_SITOR</name>
<evidence type="ECO:0000256" key="4">
    <source>
        <dbReference type="ARBA" id="ARBA00022475"/>
    </source>
</evidence>
<feature type="transmembrane region" description="Helical" evidence="12">
    <location>
        <begin position="26"/>
        <end position="43"/>
    </location>
</feature>
<keyword evidence="9 12" id="KW-0406">Ion transport</keyword>
<dbReference type="InParanoid" id="A0A6J2X1Z6"/>
<evidence type="ECO:0000313" key="13">
    <source>
        <dbReference type="Proteomes" id="UP000504635"/>
    </source>
</evidence>
<keyword evidence="3 12" id="KW-0813">Transport</keyword>
<evidence type="ECO:0000313" key="14">
    <source>
        <dbReference type="RefSeq" id="XP_030745236.1"/>
    </source>
</evidence>
<proteinExistence type="inferred from homology"/>
<evidence type="ECO:0000256" key="6">
    <source>
        <dbReference type="ARBA" id="ARBA00022868"/>
    </source>
</evidence>
<dbReference type="GO" id="GO:0005886">
    <property type="term" value="C:plasma membrane"/>
    <property type="evidence" value="ECO:0007669"/>
    <property type="project" value="UniProtKB-SubCell"/>
</dbReference>
<dbReference type="PANTHER" id="PTHR11893">
    <property type="entry name" value="INNEXIN"/>
    <property type="match status" value="1"/>
</dbReference>
<dbReference type="Proteomes" id="UP000504635">
    <property type="component" value="Unplaced"/>
</dbReference>
<protein>
    <recommendedName>
        <fullName evidence="12">Innexin</fullName>
    </recommendedName>
</protein>
<evidence type="ECO:0000256" key="5">
    <source>
        <dbReference type="ARBA" id="ARBA00022692"/>
    </source>
</evidence>
<comment type="caution">
    <text evidence="12">Lacks conserved residue(s) required for the propagation of feature annotation.</text>
</comment>
<keyword evidence="11 12" id="KW-0407">Ion channel</keyword>
<dbReference type="InterPro" id="IPR000990">
    <property type="entry name" value="Innexin"/>
</dbReference>
<organism evidence="13 14">
    <name type="scientific">Sitophilus oryzae</name>
    <name type="common">Rice weevil</name>
    <name type="synonym">Curculio oryzae</name>
    <dbReference type="NCBI Taxonomy" id="7048"/>
    <lineage>
        <taxon>Eukaryota</taxon>
        <taxon>Metazoa</taxon>
        <taxon>Ecdysozoa</taxon>
        <taxon>Arthropoda</taxon>
        <taxon>Hexapoda</taxon>
        <taxon>Insecta</taxon>
        <taxon>Pterygota</taxon>
        <taxon>Neoptera</taxon>
        <taxon>Endopterygota</taxon>
        <taxon>Coleoptera</taxon>
        <taxon>Polyphaga</taxon>
        <taxon>Cucujiformia</taxon>
        <taxon>Curculionidae</taxon>
        <taxon>Dryophthorinae</taxon>
        <taxon>Sitophilus</taxon>
    </lineage>
</organism>